<protein>
    <submittedName>
        <fullName evidence="1">Uncharacterized protein</fullName>
    </submittedName>
</protein>
<keyword evidence="2" id="KW-1185">Reference proteome</keyword>
<dbReference type="EMBL" id="JAAKFY010000019">
    <property type="protein sequence ID" value="KAF3841614.1"/>
    <property type="molecule type" value="Genomic_DNA"/>
</dbReference>
<sequence length="112" mass="12672">MILTLFPIFASESTEEFWGQRSEVFHRTSFSSPTDLEIRQEPASSGSSKKYYKHQILLSTRNLETVIHAFIQSQALVGIVMGEEGQTAANIWQISDRNIHKINTATSIKSTR</sequence>
<reference evidence="1 2" key="1">
    <citation type="submission" date="2020-03" db="EMBL/GenBank/DDBJ databases">
        <title>Dissostichus mawsoni Genome sequencing and assembly.</title>
        <authorList>
            <person name="Park H."/>
        </authorList>
    </citation>
    <scope>NUCLEOTIDE SEQUENCE [LARGE SCALE GENOMIC DNA]</scope>
    <source>
        <strain evidence="1">DM0001</strain>
        <tissue evidence="1">Muscle</tissue>
    </source>
</reference>
<comment type="caution">
    <text evidence="1">The sequence shown here is derived from an EMBL/GenBank/DDBJ whole genome shotgun (WGS) entry which is preliminary data.</text>
</comment>
<evidence type="ECO:0000313" key="2">
    <source>
        <dbReference type="Proteomes" id="UP000518266"/>
    </source>
</evidence>
<organism evidence="1 2">
    <name type="scientific">Dissostichus mawsoni</name>
    <name type="common">Antarctic cod</name>
    <dbReference type="NCBI Taxonomy" id="36200"/>
    <lineage>
        <taxon>Eukaryota</taxon>
        <taxon>Metazoa</taxon>
        <taxon>Chordata</taxon>
        <taxon>Craniata</taxon>
        <taxon>Vertebrata</taxon>
        <taxon>Euteleostomi</taxon>
        <taxon>Actinopterygii</taxon>
        <taxon>Neopterygii</taxon>
        <taxon>Teleostei</taxon>
        <taxon>Neoteleostei</taxon>
        <taxon>Acanthomorphata</taxon>
        <taxon>Eupercaria</taxon>
        <taxon>Perciformes</taxon>
        <taxon>Notothenioidei</taxon>
        <taxon>Nototheniidae</taxon>
        <taxon>Dissostichus</taxon>
    </lineage>
</organism>
<proteinExistence type="predicted"/>
<evidence type="ECO:0000313" key="1">
    <source>
        <dbReference type="EMBL" id="KAF3841614.1"/>
    </source>
</evidence>
<name>A0A7J5XWX1_DISMA</name>
<accession>A0A7J5XWX1</accession>
<dbReference type="Proteomes" id="UP000518266">
    <property type="component" value="Unassembled WGS sequence"/>
</dbReference>
<gene>
    <name evidence="1" type="ORF">F7725_023565</name>
</gene>
<dbReference type="AlphaFoldDB" id="A0A7J5XWX1"/>